<dbReference type="NCBIfam" id="NF002852">
    <property type="entry name" value="PRK03137.1"/>
    <property type="match status" value="1"/>
</dbReference>
<dbReference type="EC" id="1.2.1.88" evidence="2"/>
<dbReference type="FunFam" id="3.40.605.10:FF:000045">
    <property type="entry name" value="1-pyrroline-5-carboxylate dehydrogenase 1"/>
    <property type="match status" value="1"/>
</dbReference>
<evidence type="ECO:0000313" key="11">
    <source>
        <dbReference type="EMBL" id="PIW18605.1"/>
    </source>
</evidence>
<dbReference type="AlphaFoldDB" id="A0A2M7G932"/>
<evidence type="ECO:0000256" key="6">
    <source>
        <dbReference type="ARBA" id="ARBA00048142"/>
    </source>
</evidence>
<evidence type="ECO:0000256" key="8">
    <source>
        <dbReference type="PROSITE-ProRule" id="PRU10007"/>
    </source>
</evidence>
<dbReference type="Pfam" id="PF00171">
    <property type="entry name" value="Aldedh"/>
    <property type="match status" value="1"/>
</dbReference>
<reference evidence="11 12" key="1">
    <citation type="submission" date="2017-09" db="EMBL/GenBank/DDBJ databases">
        <title>Depth-based differentiation of microbial function through sediment-hosted aquifers and enrichment of novel symbionts in the deep terrestrial subsurface.</title>
        <authorList>
            <person name="Probst A.J."/>
            <person name="Ladd B."/>
            <person name="Jarett J.K."/>
            <person name="Geller-Mcgrath D.E."/>
            <person name="Sieber C.M."/>
            <person name="Emerson J.B."/>
            <person name="Anantharaman K."/>
            <person name="Thomas B.C."/>
            <person name="Malmstrom R."/>
            <person name="Stieglmeier M."/>
            <person name="Klingl A."/>
            <person name="Woyke T."/>
            <person name="Ryan C.M."/>
            <person name="Banfield J.F."/>
        </authorList>
    </citation>
    <scope>NUCLEOTIDE SEQUENCE [LARGE SCALE GENOMIC DNA]</scope>
    <source>
        <strain evidence="11">CG17_big_fil_post_rev_8_21_14_2_50_48_46</strain>
    </source>
</reference>
<name>A0A2M7G932_9BACT</name>
<dbReference type="InterPro" id="IPR029510">
    <property type="entry name" value="Ald_DH_CS_GLU"/>
</dbReference>
<dbReference type="GO" id="GO:0009898">
    <property type="term" value="C:cytoplasmic side of plasma membrane"/>
    <property type="evidence" value="ECO:0007669"/>
    <property type="project" value="TreeGrafter"/>
</dbReference>
<dbReference type="PROSITE" id="PS00687">
    <property type="entry name" value="ALDEHYDE_DEHYDR_GLU"/>
    <property type="match status" value="1"/>
</dbReference>
<comment type="pathway">
    <text evidence="1">Amino-acid degradation; L-proline degradation into L-glutamate; L-glutamate from L-proline: step 2/2.</text>
</comment>
<dbReference type="Gene3D" id="3.40.605.10">
    <property type="entry name" value="Aldehyde Dehydrogenase, Chain A, domain 1"/>
    <property type="match status" value="1"/>
</dbReference>
<dbReference type="InterPro" id="IPR016162">
    <property type="entry name" value="Ald_DH_N"/>
</dbReference>
<dbReference type="InterPro" id="IPR015590">
    <property type="entry name" value="Aldehyde_DH_dom"/>
</dbReference>
<evidence type="ECO:0000256" key="2">
    <source>
        <dbReference type="ARBA" id="ARBA00012884"/>
    </source>
</evidence>
<evidence type="ECO:0000256" key="1">
    <source>
        <dbReference type="ARBA" id="ARBA00004786"/>
    </source>
</evidence>
<evidence type="ECO:0000256" key="9">
    <source>
        <dbReference type="RuleBase" id="RU003345"/>
    </source>
</evidence>
<dbReference type="InterPro" id="IPR016161">
    <property type="entry name" value="Ald_DH/histidinol_DH"/>
</dbReference>
<evidence type="ECO:0000256" key="7">
    <source>
        <dbReference type="ARBA" id="ARBA00061617"/>
    </source>
</evidence>
<evidence type="ECO:0000256" key="5">
    <source>
        <dbReference type="ARBA" id="ARBA00032259"/>
    </source>
</evidence>
<keyword evidence="4" id="KW-0520">NAD</keyword>
<comment type="caution">
    <text evidence="11">The sequence shown here is derived from an EMBL/GenBank/DDBJ whole genome shotgun (WGS) entry which is preliminary data.</text>
</comment>
<evidence type="ECO:0000256" key="4">
    <source>
        <dbReference type="ARBA" id="ARBA00023027"/>
    </source>
</evidence>
<evidence type="ECO:0000256" key="3">
    <source>
        <dbReference type="ARBA" id="ARBA00023002"/>
    </source>
</evidence>
<feature type="active site" evidence="8">
    <location>
        <position position="289"/>
    </location>
</feature>
<proteinExistence type="inferred from homology"/>
<gene>
    <name evidence="11" type="primary">pruA</name>
    <name evidence="11" type="ORF">COW36_04755</name>
</gene>
<dbReference type="NCBIfam" id="TIGR01237">
    <property type="entry name" value="D1pyr5carbox2"/>
    <property type="match status" value="1"/>
</dbReference>
<dbReference type="PROSITE" id="PS00070">
    <property type="entry name" value="ALDEHYDE_DEHYDR_CYS"/>
    <property type="match status" value="1"/>
</dbReference>
<dbReference type="EMBL" id="PFFQ01000012">
    <property type="protein sequence ID" value="PIW18605.1"/>
    <property type="molecule type" value="Genomic_DNA"/>
</dbReference>
<accession>A0A2M7G932</accession>
<dbReference type="GO" id="GO:0010133">
    <property type="term" value="P:L-proline catabolic process to L-glutamate"/>
    <property type="evidence" value="ECO:0007669"/>
    <property type="project" value="TreeGrafter"/>
</dbReference>
<dbReference type="PANTHER" id="PTHR42862:SF1">
    <property type="entry name" value="DELTA-1-PYRROLINE-5-CARBOXYLATE DEHYDROGENASE 2, ISOFORM A-RELATED"/>
    <property type="match status" value="1"/>
</dbReference>
<comment type="similarity">
    <text evidence="7">Belongs to the aldehyde dehydrogenase family. RocA subfamily.</text>
</comment>
<dbReference type="InterPro" id="IPR016160">
    <property type="entry name" value="Ald_DH_CS_CYS"/>
</dbReference>
<dbReference type="InterPro" id="IPR005932">
    <property type="entry name" value="RocA"/>
</dbReference>
<feature type="domain" description="Aldehyde dehydrogenase" evidence="10">
    <location>
        <begin position="53"/>
        <end position="514"/>
    </location>
</feature>
<organism evidence="11 12">
    <name type="scientific">bacterium (Candidatus Blackallbacteria) CG17_big_fil_post_rev_8_21_14_2_50_48_46</name>
    <dbReference type="NCBI Taxonomy" id="2014261"/>
    <lineage>
        <taxon>Bacteria</taxon>
        <taxon>Candidatus Blackallbacteria</taxon>
    </lineage>
</organism>
<evidence type="ECO:0000313" key="12">
    <source>
        <dbReference type="Proteomes" id="UP000231019"/>
    </source>
</evidence>
<dbReference type="FunFam" id="3.40.309.10:FF:000005">
    <property type="entry name" value="1-pyrroline-5-carboxylate dehydrogenase 1"/>
    <property type="match status" value="1"/>
</dbReference>
<dbReference type="GO" id="GO:0003842">
    <property type="term" value="F:L-glutamate gamma-semialdehyde dehydrogenase activity"/>
    <property type="evidence" value="ECO:0007669"/>
    <property type="project" value="UniProtKB-EC"/>
</dbReference>
<dbReference type="Proteomes" id="UP000231019">
    <property type="component" value="Unassembled WGS sequence"/>
</dbReference>
<protein>
    <recommendedName>
        <fullName evidence="5">L-glutamate gamma-semialdehyde dehydrogenase</fullName>
        <ecNumber evidence="2">1.2.1.88</ecNumber>
    </recommendedName>
    <alternativeName>
        <fullName evidence="5">L-glutamate gamma-semialdehyde dehydrogenase</fullName>
    </alternativeName>
</protein>
<dbReference type="GO" id="GO:0004657">
    <property type="term" value="F:proline dehydrogenase activity"/>
    <property type="evidence" value="ECO:0007669"/>
    <property type="project" value="UniProtKB-ARBA"/>
</dbReference>
<dbReference type="PANTHER" id="PTHR42862">
    <property type="entry name" value="DELTA-1-PYRROLINE-5-CARBOXYLATE DEHYDROGENASE 1, ISOFORM A-RELATED"/>
    <property type="match status" value="1"/>
</dbReference>
<keyword evidence="3 9" id="KW-0560">Oxidoreductase</keyword>
<dbReference type="InterPro" id="IPR016163">
    <property type="entry name" value="Ald_DH_C"/>
</dbReference>
<comment type="catalytic activity">
    <reaction evidence="6">
        <text>L-glutamate 5-semialdehyde + NAD(+) + H2O = L-glutamate + NADH + 2 H(+)</text>
        <dbReference type="Rhea" id="RHEA:30235"/>
        <dbReference type="ChEBI" id="CHEBI:15377"/>
        <dbReference type="ChEBI" id="CHEBI:15378"/>
        <dbReference type="ChEBI" id="CHEBI:29985"/>
        <dbReference type="ChEBI" id="CHEBI:57540"/>
        <dbReference type="ChEBI" id="CHEBI:57945"/>
        <dbReference type="ChEBI" id="CHEBI:58066"/>
        <dbReference type="EC" id="1.2.1.88"/>
    </reaction>
</comment>
<evidence type="ECO:0000259" key="10">
    <source>
        <dbReference type="Pfam" id="PF00171"/>
    </source>
</evidence>
<dbReference type="CDD" id="cd07124">
    <property type="entry name" value="ALDH_PutA-P5CDH-RocA"/>
    <property type="match status" value="1"/>
</dbReference>
<dbReference type="InterPro" id="IPR050485">
    <property type="entry name" value="Proline_metab_enzyme"/>
</dbReference>
<dbReference type="SUPFAM" id="SSF53720">
    <property type="entry name" value="ALDH-like"/>
    <property type="match status" value="1"/>
</dbReference>
<dbReference type="Gene3D" id="3.40.309.10">
    <property type="entry name" value="Aldehyde Dehydrogenase, Chain A, domain 2"/>
    <property type="match status" value="1"/>
</dbReference>
<sequence>MHLNLPEFTNEAFTDFSQAEHAQAMEAALQKVTAHFEREYPIVIGAEKIKTETKFSSYNPACPSQTMGTFQKGDAALAEKAIETAWAAFPAWSKTPAEERVAYLLKASEIVKARKFEIAAAMVYEVGKSWAEADGDVAEAIDFLEFYAREMLRYAAPQPITPYPGEANEAFYLPLGVGAIIPPWNFPFAILVGMSASALVTGNTVVLKPAEESMLMGAIFAEIMEEVGLPAGVLNFITGDGAEVGGVMVNHPLTRFISFTGSKDVGLLITEQAAKRIPGQRWIKRVIAELGGKDATVVDETADLEAAASGIVAAAFGFQGQKCSACSRAIIVESVYEQVLEKVVEKTQALTQGDPVQFENFMGPVINQESEDKCLRYIGYGHEEGRLLVGGHKLEREGHFIAPTVFADLDPSSRLAQEEVFGPVLALIKARDYKHALEIANGTPYGLTGAFYSQVEARLQEARDDFFVGNLYLNRKCTGALVGVHPFGGFNLSGTDSKAGGRDYLLNFMQAKSVTRKLG</sequence>